<evidence type="ECO:0000259" key="9">
    <source>
        <dbReference type="PROSITE" id="PS50181"/>
    </source>
</evidence>
<dbReference type="SUPFAM" id="SSF48179">
    <property type="entry name" value="6-phosphogluconate dehydrogenase C-terminal domain-like"/>
    <property type="match status" value="1"/>
</dbReference>
<dbReference type="PANTHER" id="PTHR22981">
    <property type="entry name" value="3-HYDROXYISOBUTYRATE DEHYDROGENASE-RELATED"/>
    <property type="match status" value="1"/>
</dbReference>
<dbReference type="InterPro" id="IPR001810">
    <property type="entry name" value="F-box_dom"/>
</dbReference>
<dbReference type="Gene3D" id="1.20.1280.50">
    <property type="match status" value="1"/>
</dbReference>
<dbReference type="GO" id="GO:0005739">
    <property type="term" value="C:mitochondrion"/>
    <property type="evidence" value="ECO:0007669"/>
    <property type="project" value="TreeGrafter"/>
</dbReference>
<dbReference type="GO" id="GO:0008442">
    <property type="term" value="F:3-hydroxyisobutyrate dehydrogenase activity"/>
    <property type="evidence" value="ECO:0007669"/>
    <property type="project" value="UniProtKB-EC"/>
</dbReference>
<dbReference type="EC" id="1.1.1.31" evidence="3 8"/>
<dbReference type="STRING" id="461836.A0A0L0DW05"/>
<dbReference type="Gene3D" id="1.10.1040.10">
    <property type="entry name" value="N-(1-d-carboxylethyl)-l-norvaline Dehydrogenase, domain 2"/>
    <property type="match status" value="1"/>
</dbReference>
<dbReference type="NCBIfam" id="TIGR01692">
    <property type="entry name" value="HIBADH"/>
    <property type="match status" value="1"/>
</dbReference>
<evidence type="ECO:0000256" key="7">
    <source>
        <dbReference type="ARBA" id="ARBA00049197"/>
    </source>
</evidence>
<dbReference type="GO" id="GO:0050661">
    <property type="term" value="F:NADP binding"/>
    <property type="evidence" value="ECO:0007669"/>
    <property type="project" value="InterPro"/>
</dbReference>
<dbReference type="InterPro" id="IPR036291">
    <property type="entry name" value="NAD(P)-bd_dom_sf"/>
</dbReference>
<dbReference type="UniPathway" id="UPA00362"/>
<dbReference type="EMBL" id="GL349441">
    <property type="protein sequence ID" value="KNC56400.1"/>
    <property type="molecule type" value="Genomic_DNA"/>
</dbReference>
<dbReference type="InterPro" id="IPR013328">
    <property type="entry name" value="6PGD_dom2"/>
</dbReference>
<evidence type="ECO:0000256" key="2">
    <source>
        <dbReference type="ARBA" id="ARBA00006013"/>
    </source>
</evidence>
<dbReference type="GeneID" id="25569622"/>
<comment type="pathway">
    <text evidence="1 8">Amino-acid degradation; L-valine degradation.</text>
</comment>
<dbReference type="OrthoDB" id="435038at2759"/>
<dbReference type="PANTHER" id="PTHR22981:SF7">
    <property type="entry name" value="3-HYDROXYISOBUTYRATE DEHYDROGENASE, MITOCHONDRIAL"/>
    <property type="match status" value="1"/>
</dbReference>
<dbReference type="GO" id="GO:0006574">
    <property type="term" value="P:L-valine catabolic process"/>
    <property type="evidence" value="ECO:0007669"/>
    <property type="project" value="UniProtKB-UniPathway"/>
</dbReference>
<keyword evidence="4 8" id="KW-0101">Branched-chain amino acid catabolism</keyword>
<dbReference type="Pfam" id="PF12937">
    <property type="entry name" value="F-box-like"/>
    <property type="match status" value="1"/>
</dbReference>
<keyword evidence="11" id="KW-1185">Reference proteome</keyword>
<dbReference type="Gene3D" id="3.40.50.720">
    <property type="entry name" value="NAD(P)-binding Rossmann-like Domain"/>
    <property type="match status" value="1"/>
</dbReference>
<accession>A0A0L0DW05</accession>
<comment type="catalytic activity">
    <reaction evidence="7 8">
        <text>3-hydroxy-2-methylpropanoate + NAD(+) = 2-methyl-3-oxopropanoate + NADH + H(+)</text>
        <dbReference type="Rhea" id="RHEA:17681"/>
        <dbReference type="ChEBI" id="CHEBI:11805"/>
        <dbReference type="ChEBI" id="CHEBI:15378"/>
        <dbReference type="ChEBI" id="CHEBI:57540"/>
        <dbReference type="ChEBI" id="CHEBI:57700"/>
        <dbReference type="ChEBI" id="CHEBI:57945"/>
        <dbReference type="EC" id="1.1.1.31"/>
    </reaction>
</comment>
<evidence type="ECO:0000256" key="3">
    <source>
        <dbReference type="ARBA" id="ARBA00012991"/>
    </source>
</evidence>
<dbReference type="Pfam" id="PF03446">
    <property type="entry name" value="NAD_binding_2"/>
    <property type="match status" value="1"/>
</dbReference>
<sequence>MSNAMPSWFFTRCAENPGAGYAVGLPAANVVMAESYAIVSDEVPDDVTTQVELKLDLKMCNNCGRRMPKEVTRSENWADGFCRAYDMVYFCQPACKRYFLVPEWNHAERGSESAAASGHQAQSQYGMLALPDELLVYILGSLDPQAFAALAASCKRLWRIAHDRRLLSKMLQKNIYACKLMASDTRLPDRGAMSTTWLYMMATSAEESTDRQDFFNCAWERGWVRIAVKTACKLVSEFPGSSEELGLLWMSSDEIVADAKDAVSAGMLASPLACVEAEVIAVVQRAMVRGGERAHRGRELMAALAPGSSLVRRGSWILRSDVMAAVETRFPHATSSGKVRSLVIEYLDNGGESTTPADLVRNFSRQETMFAPTADVDEWIPIPALAAARTAVRNGEVLAPPLTPRLIGVLSATSINKVTTAWLDARVTKATTSEELESIVAEASRWPSVIAAERELDAAVYRFWFVTDKIVPVEMAALKAAMAKSGIPSWRHNVAAMFLMPAAADGTVTPRTLDHGAHAESDAIAGAMAAVVSALVPFSTRLDELRSRRIVAKDVQLDNSSHHLVTDYVVNGDEATLEELKLLRRLDWEFWKPREDEIWERCGGWTGGLSVLRLAFEWMKPTASQAQRIAFLKKAADFCPSLARHQDDLHDSRNILDFLNQGVGSAMFDFVKTNVPATDHPSFHTRVFRWIDKMDTICSCTATACRVHGTYDVPVSVCNAVIRIFAASNSIPELFERLGDTSAWDTVGFIGLGNMGAHMATNLSKAGHPLVVYDVFPEAATRLAAEAPSNVVVAGSPADVGASKAEVIVTMLPSSPHVESVYNGPDGVFAGAGDASKFCIDASTISPPVAAAVAESAKSKGHVLIDAPVSGGTIGAENATLTFMVGAEKAEFEQARAVLGRMGQNIVHCGSHSTGQVAKVANNLVLGISMIAVNEAMNLGVKSGMDPKVLAGIFNTSSARCWSSDTYNPCPGAMDGVPAARGFTGGFAAPLMAKDLSLAIEAANAINAPLNLGSSAHALYRLMCTNGMSDLDFSGYWQMLQDKPSSK</sequence>
<feature type="domain" description="F-box" evidence="9">
    <location>
        <begin position="124"/>
        <end position="170"/>
    </location>
</feature>
<dbReference type="SUPFAM" id="SSF51735">
    <property type="entry name" value="NAD(P)-binding Rossmann-fold domains"/>
    <property type="match status" value="1"/>
</dbReference>
<name>A0A0L0DW05_THETB</name>
<dbReference type="RefSeq" id="XP_013761000.1">
    <property type="nucleotide sequence ID" value="XM_013905546.1"/>
</dbReference>
<protein>
    <recommendedName>
        <fullName evidence="3 8">3-hydroxyisobutyrate dehydrogenase</fullName>
        <shortName evidence="8">HIBADH</shortName>
        <ecNumber evidence="3 8">1.1.1.31</ecNumber>
    </recommendedName>
</protein>
<keyword evidence="6 8" id="KW-0520">NAD</keyword>
<evidence type="ECO:0000256" key="4">
    <source>
        <dbReference type="ARBA" id="ARBA00022456"/>
    </source>
</evidence>
<dbReference type="SUPFAM" id="SSF81383">
    <property type="entry name" value="F-box domain"/>
    <property type="match status" value="1"/>
</dbReference>
<proteinExistence type="inferred from homology"/>
<dbReference type="InterPro" id="IPR006115">
    <property type="entry name" value="6PGDH_NADP-bd"/>
</dbReference>
<dbReference type="InterPro" id="IPR036047">
    <property type="entry name" value="F-box-like_dom_sf"/>
</dbReference>
<keyword evidence="5 8" id="KW-0560">Oxidoreductase</keyword>
<dbReference type="InterPro" id="IPR008927">
    <property type="entry name" value="6-PGluconate_DH-like_C_sf"/>
</dbReference>
<dbReference type="PROSITE" id="PS00895">
    <property type="entry name" value="3_HYDROXYISOBUT_DH"/>
    <property type="match status" value="1"/>
</dbReference>
<evidence type="ECO:0000313" key="11">
    <source>
        <dbReference type="Proteomes" id="UP000054408"/>
    </source>
</evidence>
<evidence type="ECO:0000256" key="6">
    <source>
        <dbReference type="ARBA" id="ARBA00023027"/>
    </source>
</evidence>
<dbReference type="eggNOG" id="KOG0409">
    <property type="taxonomic scope" value="Eukaryota"/>
</dbReference>
<evidence type="ECO:0000256" key="5">
    <source>
        <dbReference type="ARBA" id="ARBA00023002"/>
    </source>
</evidence>
<organism evidence="10 11">
    <name type="scientific">Thecamonas trahens ATCC 50062</name>
    <dbReference type="NCBI Taxonomy" id="461836"/>
    <lineage>
        <taxon>Eukaryota</taxon>
        <taxon>Apusozoa</taxon>
        <taxon>Apusomonadida</taxon>
        <taxon>Apusomonadidae</taxon>
        <taxon>Thecamonas</taxon>
    </lineage>
</organism>
<dbReference type="CDD" id="cd09917">
    <property type="entry name" value="F-box_SF"/>
    <property type="match status" value="1"/>
</dbReference>
<comment type="similarity">
    <text evidence="2">Belongs to the HIBADH-related family. 3-hydroxyisobutyrate dehydrogenase subfamily.</text>
</comment>
<dbReference type="PROSITE" id="PS50181">
    <property type="entry name" value="FBOX"/>
    <property type="match status" value="1"/>
</dbReference>
<dbReference type="InterPro" id="IPR029154">
    <property type="entry name" value="HIBADH-like_NADP-bd"/>
</dbReference>
<dbReference type="Proteomes" id="UP000054408">
    <property type="component" value="Unassembled WGS sequence"/>
</dbReference>
<gene>
    <name evidence="10" type="ORF">AMSG_11707</name>
</gene>
<dbReference type="AlphaFoldDB" id="A0A0L0DW05"/>
<dbReference type="GO" id="GO:0051287">
    <property type="term" value="F:NAD binding"/>
    <property type="evidence" value="ECO:0007669"/>
    <property type="project" value="InterPro"/>
</dbReference>
<dbReference type="InterPro" id="IPR011548">
    <property type="entry name" value="HIBADH"/>
</dbReference>
<evidence type="ECO:0000313" key="10">
    <source>
        <dbReference type="EMBL" id="KNC56400.1"/>
    </source>
</evidence>
<evidence type="ECO:0000256" key="1">
    <source>
        <dbReference type="ARBA" id="ARBA00005109"/>
    </source>
</evidence>
<dbReference type="FunFam" id="1.10.1040.10:FF:000006">
    <property type="entry name" value="3-hydroxyisobutyrate dehydrogenase"/>
    <property type="match status" value="1"/>
</dbReference>
<dbReference type="Pfam" id="PF14833">
    <property type="entry name" value="NAD_binding_11"/>
    <property type="match status" value="1"/>
</dbReference>
<reference evidence="10 11" key="1">
    <citation type="submission" date="2010-05" db="EMBL/GenBank/DDBJ databases">
        <title>The Genome Sequence of Thecamonas trahens ATCC 50062.</title>
        <authorList>
            <consortium name="The Broad Institute Genome Sequencing Platform"/>
            <person name="Russ C."/>
            <person name="Cuomo C."/>
            <person name="Shea T."/>
            <person name="Young S.K."/>
            <person name="Zeng Q."/>
            <person name="Koehrsen M."/>
            <person name="Haas B."/>
            <person name="Borodovsky M."/>
            <person name="Guigo R."/>
            <person name="Alvarado L."/>
            <person name="Berlin A."/>
            <person name="Bochicchio J."/>
            <person name="Borenstein D."/>
            <person name="Chapman S."/>
            <person name="Chen Z."/>
            <person name="Freedman E."/>
            <person name="Gellesch M."/>
            <person name="Goldberg J."/>
            <person name="Griggs A."/>
            <person name="Gujja S."/>
            <person name="Heilman E."/>
            <person name="Heiman D."/>
            <person name="Hepburn T."/>
            <person name="Howarth C."/>
            <person name="Jen D."/>
            <person name="Larson L."/>
            <person name="Mehta T."/>
            <person name="Park D."/>
            <person name="Pearson M."/>
            <person name="Roberts A."/>
            <person name="Saif S."/>
            <person name="Shenoy N."/>
            <person name="Sisk P."/>
            <person name="Stolte C."/>
            <person name="Sykes S."/>
            <person name="Thomson T."/>
            <person name="Walk T."/>
            <person name="White J."/>
            <person name="Yandava C."/>
            <person name="Burger G."/>
            <person name="Gray M.W."/>
            <person name="Holland P.W.H."/>
            <person name="King N."/>
            <person name="Lang F.B.F."/>
            <person name="Roger A.J."/>
            <person name="Ruiz-Trillo I."/>
            <person name="Lander E."/>
            <person name="Nusbaum C."/>
        </authorList>
    </citation>
    <scope>NUCLEOTIDE SEQUENCE [LARGE SCALE GENOMIC DNA]</scope>
    <source>
        <strain evidence="10 11">ATCC 50062</strain>
    </source>
</reference>
<dbReference type="InterPro" id="IPR002204">
    <property type="entry name" value="3-OH-isobutyrate_DH-rel_CS"/>
</dbReference>
<evidence type="ECO:0000256" key="8">
    <source>
        <dbReference type="RuleBase" id="RU910714"/>
    </source>
</evidence>